<dbReference type="GeneID" id="115924814"/>
<sequence>MSCVGGTKTRYRSCRDKNGKNVGDCKGDTMAYDDCGSALCTPAPFSSYGIPRPSIWPKNFAEWTEWETWWDCSKTCDGGETVRYRDCEENGKWMPGCPGKDTNKKECNTQSCSGESAPPKPDQRYSGSAKLPSSSQLSQSSSQSKSSTKQSTSGGAVSWSSWSDWAKCSASCDGGTRTRWRECNDDKKKLASGCEGEYMDTDTCESTPCQSESSWIPWSKWTKCSASCDGGTRTRWRECNDDKKNLAAGCEGEYMDTGTCGSTPCQSESSWTPWSEWTKCSASCDGGTRTRWRECNDDKKKLATGCEGEYMDTGTCESTPCQSESSWTPWSEWTKCSASCDDGTRTRWRECNDDKKNLATGCEGEYMDTGTCESTPCQSESSWTPWSEWTKCSASCDDGTRTRWRECNDDKKNLATGCEGEYMDTGTCESTPCQSESSWTPWSEWTKCSASCDGGSRTRWRECNDAKRNLATGCEGEYMDESDCGSAPCVATSSSPKQPSSGSEVKNWSTWNDWSSCSATCGGGTRSRLRECEGPNESLAVDCEGGYMESSDCGSQPCQSSFRAGSIQGSPDQSKKIISA</sequence>
<feature type="compositionally biased region" description="Low complexity" evidence="3">
    <location>
        <begin position="126"/>
        <end position="156"/>
    </location>
</feature>
<proteinExistence type="predicted"/>
<dbReference type="AlphaFoldDB" id="A0A7M7P0X5"/>
<name>A0A7M7P0X5_STRPU</name>
<keyword evidence="1" id="KW-0677">Repeat</keyword>
<evidence type="ECO:0000256" key="2">
    <source>
        <dbReference type="ARBA" id="ARBA00023157"/>
    </source>
</evidence>
<evidence type="ECO:0000313" key="4">
    <source>
        <dbReference type="EnsemblMetazoa" id="XP_030843525"/>
    </source>
</evidence>
<dbReference type="PROSITE" id="PS50092">
    <property type="entry name" value="TSP1"/>
    <property type="match status" value="8"/>
</dbReference>
<dbReference type="PANTHER" id="PTHR22906">
    <property type="entry name" value="PROPERDIN"/>
    <property type="match status" value="1"/>
</dbReference>
<keyword evidence="2" id="KW-1015">Disulfide bond</keyword>
<dbReference type="InterPro" id="IPR052065">
    <property type="entry name" value="Compl_asym_regulator"/>
</dbReference>
<dbReference type="InParanoid" id="A0A7M7P0X5"/>
<dbReference type="SMART" id="SM00209">
    <property type="entry name" value="TSP1"/>
    <property type="match status" value="8"/>
</dbReference>
<feature type="compositionally biased region" description="Polar residues" evidence="3">
    <location>
        <begin position="554"/>
        <end position="572"/>
    </location>
</feature>
<dbReference type="KEGG" id="spu:115924814"/>
<evidence type="ECO:0000313" key="5">
    <source>
        <dbReference type="Proteomes" id="UP000007110"/>
    </source>
</evidence>
<reference evidence="4" key="2">
    <citation type="submission" date="2021-01" db="UniProtKB">
        <authorList>
            <consortium name="EnsemblMetazoa"/>
        </authorList>
    </citation>
    <scope>IDENTIFICATION</scope>
</reference>
<evidence type="ECO:0008006" key="6">
    <source>
        <dbReference type="Google" id="ProtNLM"/>
    </source>
</evidence>
<dbReference type="InterPro" id="IPR036383">
    <property type="entry name" value="TSP1_rpt_sf"/>
</dbReference>
<dbReference type="Pfam" id="PF00090">
    <property type="entry name" value="TSP_1"/>
    <property type="match status" value="9"/>
</dbReference>
<organism evidence="4 5">
    <name type="scientific">Strongylocentrotus purpuratus</name>
    <name type="common">Purple sea urchin</name>
    <dbReference type="NCBI Taxonomy" id="7668"/>
    <lineage>
        <taxon>Eukaryota</taxon>
        <taxon>Metazoa</taxon>
        <taxon>Echinodermata</taxon>
        <taxon>Eleutherozoa</taxon>
        <taxon>Echinozoa</taxon>
        <taxon>Echinoidea</taxon>
        <taxon>Euechinoidea</taxon>
        <taxon>Echinacea</taxon>
        <taxon>Camarodonta</taxon>
        <taxon>Echinidea</taxon>
        <taxon>Strongylocentrotidae</taxon>
        <taxon>Strongylocentrotus</taxon>
    </lineage>
</organism>
<evidence type="ECO:0000256" key="3">
    <source>
        <dbReference type="SAM" id="MobiDB-lite"/>
    </source>
</evidence>
<dbReference type="OrthoDB" id="446173at2759"/>
<dbReference type="InterPro" id="IPR000884">
    <property type="entry name" value="TSP1_rpt"/>
</dbReference>
<dbReference type="Gene3D" id="2.20.100.10">
    <property type="entry name" value="Thrombospondin type-1 (TSP1) repeat"/>
    <property type="match status" value="8"/>
</dbReference>
<dbReference type="RefSeq" id="XP_030843525.1">
    <property type="nucleotide sequence ID" value="XM_030987665.1"/>
</dbReference>
<dbReference type="Proteomes" id="UP000007110">
    <property type="component" value="Unassembled WGS sequence"/>
</dbReference>
<dbReference type="OMA" id="NRACTSP"/>
<protein>
    <recommendedName>
        <fullName evidence="6">Hemicentin-1</fullName>
    </recommendedName>
</protein>
<evidence type="ECO:0000256" key="1">
    <source>
        <dbReference type="ARBA" id="ARBA00022737"/>
    </source>
</evidence>
<dbReference type="PANTHER" id="PTHR22906:SF21">
    <property type="entry name" value="SEMA DOMAIN-CONTAINING PROTEIN"/>
    <property type="match status" value="1"/>
</dbReference>
<dbReference type="SUPFAM" id="SSF82895">
    <property type="entry name" value="TSP-1 type 1 repeat"/>
    <property type="match status" value="8"/>
</dbReference>
<feature type="region of interest" description="Disordered" evidence="3">
    <location>
        <begin position="554"/>
        <end position="580"/>
    </location>
</feature>
<dbReference type="EnsemblMetazoa" id="XM_030987665">
    <property type="protein sequence ID" value="XP_030843525"/>
    <property type="gene ID" value="LOC115924814"/>
</dbReference>
<keyword evidence="5" id="KW-1185">Reference proteome</keyword>
<accession>A0A7M7P0X5</accession>
<feature type="region of interest" description="Disordered" evidence="3">
    <location>
        <begin position="109"/>
        <end position="159"/>
    </location>
</feature>
<reference evidence="5" key="1">
    <citation type="submission" date="2015-02" db="EMBL/GenBank/DDBJ databases">
        <title>Genome sequencing for Strongylocentrotus purpuratus.</title>
        <authorList>
            <person name="Murali S."/>
            <person name="Liu Y."/>
            <person name="Vee V."/>
            <person name="English A."/>
            <person name="Wang M."/>
            <person name="Skinner E."/>
            <person name="Han Y."/>
            <person name="Muzny D.M."/>
            <person name="Worley K.C."/>
            <person name="Gibbs R.A."/>
        </authorList>
    </citation>
    <scope>NUCLEOTIDE SEQUENCE</scope>
</reference>